<dbReference type="AlphaFoldDB" id="A0A8I0PAT9"/>
<feature type="transmembrane region" description="Helical" evidence="2">
    <location>
        <begin position="30"/>
        <end position="57"/>
    </location>
</feature>
<reference evidence="3 4" key="1">
    <citation type="submission" date="2020-10" db="EMBL/GenBank/DDBJ databases">
        <title>Sequencing the genomes of 1000 actinobacteria strains.</title>
        <authorList>
            <person name="Klenk H.-P."/>
        </authorList>
    </citation>
    <scope>NUCLEOTIDE SEQUENCE [LARGE SCALE GENOMIC DNA]</scope>
    <source>
        <strain evidence="3 4">DSM 41803</strain>
    </source>
</reference>
<gene>
    <name evidence="3" type="ORF">H4687_007579</name>
</gene>
<protein>
    <submittedName>
        <fullName evidence="3">Uncharacterized protein</fullName>
    </submittedName>
</protein>
<name>A0A8I0PAT9_9ACTN</name>
<dbReference type="GeneID" id="86833782"/>
<keyword evidence="2" id="KW-0812">Transmembrane</keyword>
<organism evidence="3 4">
    <name type="scientific">Streptomyces stelliscabiei</name>
    <dbReference type="NCBI Taxonomy" id="146820"/>
    <lineage>
        <taxon>Bacteria</taxon>
        <taxon>Bacillati</taxon>
        <taxon>Actinomycetota</taxon>
        <taxon>Actinomycetes</taxon>
        <taxon>Kitasatosporales</taxon>
        <taxon>Streptomycetaceae</taxon>
        <taxon>Streptomyces</taxon>
    </lineage>
</organism>
<sequence>MKRAEDPYRTTPPPWQGWPSPETSRRRWRIALLVPLVGLAGCGLIFLFGAFALLLLVSRLSVPVPDGEPRAMRPAEVAGTWADGQGGRLELKADGTFAARGICGDFNDADLDTAVAPNPGVGTWTHDITPDVDTRDPATQIRLTFTPGGIWTQYDARGTAKNPLLWDYVGDPDEGDLCVLRKTAGRGGG</sequence>
<dbReference type="RefSeq" id="WP_225966942.1">
    <property type="nucleotide sequence ID" value="NZ_JADBGF010000001.1"/>
</dbReference>
<comment type="caution">
    <text evidence="3">The sequence shown here is derived from an EMBL/GenBank/DDBJ whole genome shotgun (WGS) entry which is preliminary data.</text>
</comment>
<accession>A0A8I0PAT9</accession>
<feature type="region of interest" description="Disordered" evidence="1">
    <location>
        <begin position="1"/>
        <end position="22"/>
    </location>
</feature>
<proteinExistence type="predicted"/>
<dbReference type="EMBL" id="JADBGF010000001">
    <property type="protein sequence ID" value="MBE1601450.1"/>
    <property type="molecule type" value="Genomic_DNA"/>
</dbReference>
<evidence type="ECO:0000256" key="1">
    <source>
        <dbReference type="SAM" id="MobiDB-lite"/>
    </source>
</evidence>
<evidence type="ECO:0000313" key="3">
    <source>
        <dbReference type="EMBL" id="MBE1601450.1"/>
    </source>
</evidence>
<keyword evidence="4" id="KW-1185">Reference proteome</keyword>
<keyword evidence="2" id="KW-0472">Membrane</keyword>
<evidence type="ECO:0000313" key="4">
    <source>
        <dbReference type="Proteomes" id="UP000629287"/>
    </source>
</evidence>
<dbReference type="Proteomes" id="UP000629287">
    <property type="component" value="Unassembled WGS sequence"/>
</dbReference>
<evidence type="ECO:0000256" key="2">
    <source>
        <dbReference type="SAM" id="Phobius"/>
    </source>
</evidence>
<keyword evidence="2" id="KW-1133">Transmembrane helix</keyword>